<evidence type="ECO:0000256" key="4">
    <source>
        <dbReference type="SAM" id="SignalP"/>
    </source>
</evidence>
<dbReference type="PANTHER" id="PTHR23120:SF0">
    <property type="entry name" value="MAESTRO HEAT-LIKE REPEAT FAMILY MEMBER 1"/>
    <property type="match status" value="1"/>
</dbReference>
<evidence type="ECO:0000259" key="8">
    <source>
        <dbReference type="Pfam" id="PF23227"/>
    </source>
</evidence>
<dbReference type="InterPro" id="IPR045206">
    <property type="entry name" value="Maestro_heat-like_prot"/>
</dbReference>
<dbReference type="Pfam" id="PF02724">
    <property type="entry name" value="CDC45"/>
    <property type="match status" value="1"/>
</dbReference>
<feature type="compositionally biased region" description="Low complexity" evidence="3">
    <location>
        <begin position="2099"/>
        <end position="2122"/>
    </location>
</feature>
<dbReference type="STRING" id="6832.A0A553PHF4"/>
<dbReference type="SMART" id="SM00248">
    <property type="entry name" value="ANK"/>
    <property type="match status" value="4"/>
</dbReference>
<feature type="compositionally biased region" description="Low complexity" evidence="3">
    <location>
        <begin position="660"/>
        <end position="679"/>
    </location>
</feature>
<evidence type="ECO:0000256" key="2">
    <source>
        <dbReference type="PROSITE-ProRule" id="PRU00023"/>
    </source>
</evidence>
<dbReference type="InterPro" id="IPR011989">
    <property type="entry name" value="ARM-like"/>
</dbReference>
<dbReference type="SUPFAM" id="SSF48403">
    <property type="entry name" value="Ankyrin repeat"/>
    <property type="match status" value="1"/>
</dbReference>
<feature type="domain" description="Maestro/Maestro-like HEAT-repeats" evidence="8">
    <location>
        <begin position="2263"/>
        <end position="2543"/>
    </location>
</feature>
<feature type="repeat" description="ANK" evidence="2">
    <location>
        <begin position="803"/>
        <end position="835"/>
    </location>
</feature>
<dbReference type="InterPro" id="IPR036770">
    <property type="entry name" value="Ankyrin_rpt-contain_sf"/>
</dbReference>
<dbReference type="InterPro" id="IPR003874">
    <property type="entry name" value="CDC45"/>
</dbReference>
<feature type="repeat" description="ANK" evidence="2">
    <location>
        <begin position="770"/>
        <end position="802"/>
    </location>
</feature>
<dbReference type="Pfam" id="PF23227">
    <property type="entry name" value="HEAT_MROH2B_C"/>
    <property type="match status" value="1"/>
</dbReference>
<comment type="caution">
    <text evidence="9">The sequence shown here is derived from an EMBL/GenBank/DDBJ whole genome shotgun (WGS) entry which is preliminary data.</text>
</comment>
<dbReference type="Gene3D" id="1.25.40.20">
    <property type="entry name" value="Ankyrin repeat-containing domain"/>
    <property type="match status" value="1"/>
</dbReference>
<feature type="region of interest" description="Disordered" evidence="3">
    <location>
        <begin position="2096"/>
        <end position="2125"/>
    </location>
</feature>
<keyword evidence="4" id="KW-0732">Signal</keyword>
<keyword evidence="10" id="KW-1185">Reference proteome</keyword>
<evidence type="ECO:0000256" key="1">
    <source>
        <dbReference type="ARBA" id="ARBA00022737"/>
    </source>
</evidence>
<feature type="domain" description="MROH2B-like HEAT-repeats" evidence="6">
    <location>
        <begin position="1177"/>
        <end position="1406"/>
    </location>
</feature>
<feature type="compositionally biased region" description="Low complexity" evidence="3">
    <location>
        <begin position="711"/>
        <end position="724"/>
    </location>
</feature>
<evidence type="ECO:0000259" key="6">
    <source>
        <dbReference type="Pfam" id="PF23210"/>
    </source>
</evidence>
<dbReference type="PROSITE" id="PS50088">
    <property type="entry name" value="ANK_REPEAT"/>
    <property type="match status" value="2"/>
</dbReference>
<protein>
    <submittedName>
        <fullName evidence="9">Uncharacterized protein</fullName>
    </submittedName>
</protein>
<keyword evidence="1" id="KW-0677">Repeat</keyword>
<dbReference type="Proteomes" id="UP000318571">
    <property type="component" value="Chromosome 5"/>
</dbReference>
<dbReference type="InterPro" id="IPR055406">
    <property type="entry name" value="HEAT_Maestro"/>
</dbReference>
<dbReference type="OMA" id="EVYIKAM"/>
<dbReference type="InterPro" id="IPR056282">
    <property type="entry name" value="MROH2B-like_N_HEAT"/>
</dbReference>
<feature type="compositionally biased region" description="Acidic residues" evidence="3">
    <location>
        <begin position="725"/>
        <end position="734"/>
    </location>
</feature>
<dbReference type="InterPro" id="IPR002110">
    <property type="entry name" value="Ankyrin_rpt"/>
</dbReference>
<feature type="domain" description="MROH2B-like N-terminal HEAT-repeats" evidence="7">
    <location>
        <begin position="971"/>
        <end position="1172"/>
    </location>
</feature>
<gene>
    <name evidence="9" type="ORF">TCAL_00040</name>
</gene>
<dbReference type="GO" id="GO:0006270">
    <property type="term" value="P:DNA replication initiation"/>
    <property type="evidence" value="ECO:0007669"/>
    <property type="project" value="InterPro"/>
</dbReference>
<feature type="region of interest" description="Disordered" evidence="3">
    <location>
        <begin position="701"/>
        <end position="736"/>
    </location>
</feature>
<keyword evidence="2" id="KW-0040">ANK repeat</keyword>
<dbReference type="InterPro" id="IPR055408">
    <property type="entry name" value="HEAT_MROH2B-like"/>
</dbReference>
<dbReference type="InterPro" id="IPR016024">
    <property type="entry name" value="ARM-type_fold"/>
</dbReference>
<dbReference type="Pfam" id="PF21047">
    <property type="entry name" value="HEAT_Maestro"/>
    <property type="match status" value="1"/>
</dbReference>
<dbReference type="SUPFAM" id="SSF48371">
    <property type="entry name" value="ARM repeat"/>
    <property type="match status" value="2"/>
</dbReference>
<feature type="domain" description="Maestro-like HEAT-repeats" evidence="5">
    <location>
        <begin position="1793"/>
        <end position="2013"/>
    </location>
</feature>
<name>A0A553PHF4_TIGCA</name>
<dbReference type="EMBL" id="VCGU01000004">
    <property type="protein sequence ID" value="TRY77109.1"/>
    <property type="molecule type" value="Genomic_DNA"/>
</dbReference>
<dbReference type="PANTHER" id="PTHR23120">
    <property type="entry name" value="MAESTRO-RELATED HEAT DOMAIN-CONTAINING"/>
    <property type="match status" value="1"/>
</dbReference>
<evidence type="ECO:0000256" key="3">
    <source>
        <dbReference type="SAM" id="MobiDB-lite"/>
    </source>
</evidence>
<organism evidence="9 10">
    <name type="scientific">Tigriopus californicus</name>
    <name type="common">Marine copepod</name>
    <dbReference type="NCBI Taxonomy" id="6832"/>
    <lineage>
        <taxon>Eukaryota</taxon>
        <taxon>Metazoa</taxon>
        <taxon>Ecdysozoa</taxon>
        <taxon>Arthropoda</taxon>
        <taxon>Crustacea</taxon>
        <taxon>Multicrustacea</taxon>
        <taxon>Hexanauplia</taxon>
        <taxon>Copepoda</taxon>
        <taxon>Harpacticoida</taxon>
        <taxon>Harpacticidae</taxon>
        <taxon>Tigriopus</taxon>
    </lineage>
</organism>
<dbReference type="InterPro" id="IPR048465">
    <property type="entry name" value="Maestro-like_HEAT"/>
</dbReference>
<dbReference type="Pfam" id="PF23221">
    <property type="entry name" value="HEAT_MROH2B_1st"/>
    <property type="match status" value="1"/>
</dbReference>
<reference evidence="9 10" key="1">
    <citation type="journal article" date="2018" name="Nat. Ecol. Evol.">
        <title>Genomic signatures of mitonuclear coevolution across populations of Tigriopus californicus.</title>
        <authorList>
            <person name="Barreto F.S."/>
            <person name="Watson E.T."/>
            <person name="Lima T.G."/>
            <person name="Willett C.S."/>
            <person name="Edmands S."/>
            <person name="Li W."/>
            <person name="Burton R.S."/>
        </authorList>
    </citation>
    <scope>NUCLEOTIDE SEQUENCE [LARGE SCALE GENOMIC DNA]</scope>
    <source>
        <strain evidence="9 10">San Diego</strain>
    </source>
</reference>
<evidence type="ECO:0000259" key="7">
    <source>
        <dbReference type="Pfam" id="PF23221"/>
    </source>
</evidence>
<dbReference type="PROSITE" id="PS50297">
    <property type="entry name" value="ANK_REP_REGION"/>
    <property type="match status" value="1"/>
</dbReference>
<feature type="domain" description="MROH2B-like HEAT-repeats" evidence="6">
    <location>
        <begin position="1411"/>
        <end position="1755"/>
    </location>
</feature>
<dbReference type="Pfam" id="PF23210">
    <property type="entry name" value="HEAT_Maestro_2"/>
    <property type="match status" value="2"/>
</dbReference>
<feature type="chain" id="PRO_5021865307" evidence="4">
    <location>
        <begin position="21"/>
        <end position="2573"/>
    </location>
</feature>
<evidence type="ECO:0000313" key="10">
    <source>
        <dbReference type="Proteomes" id="UP000318571"/>
    </source>
</evidence>
<proteinExistence type="predicted"/>
<feature type="region of interest" description="Disordered" evidence="3">
    <location>
        <begin position="659"/>
        <end position="686"/>
    </location>
</feature>
<sequence>MHPICHRQLNVTYFLAPLLASLCPNNNIDRNLAGEKTTKAALKLNTSDSKFDPFHDPPPGESASRRHYRRGWWSVNQWIAAILIMFISDLRRDFFDRLRHERVLVLANLDVDAVCSVKILQYLFKAEQILHTLVPVQGRSDLIRAFQANVQPQEIGPQETRYVVLINCGATVDLAQDLGLLNDNDEDDGHAKGNQSGWEGVVIFVADSHRPVDVTNVYNDGQIKLLMPQDPEEGIPSFEQVFRDEDEDEVEDNEEEDEFGEKRSRFDEAAILKRRDRRIWEERRAKILFDYQQFSYYAQPTALLMFDLAWKMSRDSNDLLWWAIIGLTEQSILMKSESDQYLIQMGQVRDHVTRLNNRLDADTLAVNCLKVAFDKELNLVLYRHWTIYESLIHSLYTAAKFKIWTLKGKQRLSEFLAELGLPLVQCKQSFATMDLSLRNDIVSMFEKMAEKYKLDQITSGTFHASFGFRNKFNAQDVVYAVLALMEHVEPETPAADAFLQALDCLSRSQIATLETGITSARGLITVVMEQVQNFLDLRLIVSAGPFLYAVIQDGTPNAFFFSRPSALLLLAHYTLRAHVTVTSSKKASSLPLVISTPLDSSEGVCLVAGVPPVSDRSRKNLLGKAFEQALKRTNSRYLLINAHPSLAARSTSLVSMSTNALDESGPASSSSSRAATSMSCQWQETEDADQFEELQRAIADGQTQKFPGPASRSGYEGSGSSQQEEQQDEREPPEDQPGLRLLWAAQHGHMDVLKAVLDIDPKLIKFQDDDGYSALHRAGYSNRKDIAQELLFRGADLGSLTHDRWTPLLSAARWNAWECVELLLQWGANVNHVSESGQTALHLATFQGQSKETLHLLLGQAHLEASTRNCQGDLAVDIAWRNNCYPRYFELVEPYMAATTFDSVGNHVMSEEKIMRDTINAIHKASTNGDERTRDPAVQSLKVIAIDQSLLVLQTWLDQFARTNGGSSPSEYAAAERVYLLQSLEQIVGHLVAQKVALDEDLAHRACVGRIIALTTEEMTRQSEVIPDVQKPCSNVLVKLGEHYMERVMDALLIKFQPGANIHFYVILSMSALAQANSMDIVPFLKAILGTVVANSKTVKKENIKYAYAILMARSSEAILDYLANINNAPDPSVTKEHFEKEIDLIHELFFNVWLNTRDLKVKHSVLEALAHSAKLLSSDRIAKVAASSLSTLISAYKRTPEHYYVTLSITQLVDASVKVDGALLEPVMESLLTALFNQIFSQSAADYGKPLTMKNHHEVLRCYDILVRTHNSKLVAGLVVRSGSVDENVRLAALTVFKHILTSSLLELEDKIGDIFQALHGKLNDQSNKIRKIMAQLTAQLGRLGYLKEPEGKDFLEFVVRICALPPDDPETKAALHKGDVSCDELREICGNILQLWSTKESAMDVKFAPNINRHIPSLWKQRISLLQHYLEKHVSSTSSTWDQNQWEEWLLTLLDDTIGEIGLEEWTSALALSINQQLALYKHDDEVKERCFLMKSFGLVLKRTSGKQLILEHLSTLFLSTNQAQHEQQMACARAFGSCASRHLPLVLDKLESLLKSGSQKRSGSFFGFLRDSKTEECQIRARCTILLCVGQSAVMSSNLPELAKKVDEITQKFIMPALKSANVVLRVSALSAMADIARALQKYRNEKDAPELLPAHHGDLLHEAIECLNDSTWSISDKLEALSTIFELIQIPPFISQMIRCSLLKACFTAVFPGLVQQYYSKEENYSDVIRREVLFKQVVDKLLSVVQELLRQELEQSTLDEIFTLLEPWLQKDSSLAKEMAIIVLEKSLRTFLELVQFKVGSPSSFAPGPYIVGSIVPRCFDASLGVQRVSLECIQLLIKILATFDGHAKENIESMLTKLKALCVLSPMAEREPLNGEVVSRPLSQVLCERIQHSHLLPLIHSLVESLTDDSPNSALGTSIILGRLIESRGNELYEQAPDLVQEIQSKLKLHEGCAETRIRMLTSIRLLAALNSRCVVERLLINGPLPIDDSLDSIWKVLSHDSSLAQSALKQLLQQINSKVDIYSEQKIDHLSSRPVRCAHHLPLASISALNSLFQMKEMELLCESEFPVIFVSLISTLSCYVGVQSVEKPNASSSTTSSLRSSTHSKSMKTSSSPSGLLVSQEQAKLERIDPFEKAKSALQAFLECKGHESAVMIVQNFYQRYHTNFNQGGDIFSDLVFDLVQNIIQDYPQHLPKLMLEFQPLLTLPSVGRRTVAVAFSCQLLKTDTVVDWTLYDAAVENLLAGLKSSLEPNHEDEAMRQHYFDSQVRIKILCLQGISHFRLSKREEVESGSKFGPLLLTSFMDVIGDDFKSDLNQHALNGLSKLLEANALSVEEVQTVLSELANKVRPFFDCGNHADSTAAIRCFCLLASYAADEYKDIYLDQVQSVLVSLLLHVNDDVEQIQIVSKEGLLAILEVFAAPEGTSEGHLGSLETHLKSYSAATFNYVRFLSDLAQHELFQSHWMNLFPAYIESTTRYFQSSNPNLRASAVCLLATLLGHCQPLILVEIKSDSICQGLAKMLLDKSPHVRTMAATHIGNVVVTLKGGPKRLPFEVRTADTSQIQPIPE</sequence>
<dbReference type="Pfam" id="PF12796">
    <property type="entry name" value="Ank_2"/>
    <property type="match status" value="1"/>
</dbReference>
<accession>A0A553PHF4</accession>
<dbReference type="GO" id="GO:0005737">
    <property type="term" value="C:cytoplasm"/>
    <property type="evidence" value="ECO:0007669"/>
    <property type="project" value="TreeGrafter"/>
</dbReference>
<dbReference type="Gene3D" id="1.25.10.10">
    <property type="entry name" value="Leucine-rich Repeat Variant"/>
    <property type="match status" value="3"/>
</dbReference>
<evidence type="ECO:0000259" key="5">
    <source>
        <dbReference type="Pfam" id="PF21047"/>
    </source>
</evidence>
<evidence type="ECO:0000313" key="9">
    <source>
        <dbReference type="EMBL" id="TRY77109.1"/>
    </source>
</evidence>
<feature type="signal peptide" evidence="4">
    <location>
        <begin position="1"/>
        <end position="20"/>
    </location>
</feature>